<comment type="caution">
    <text evidence="1">The sequence shown here is derived from an EMBL/GenBank/DDBJ whole genome shotgun (WGS) entry which is preliminary data.</text>
</comment>
<keyword evidence="2" id="KW-1185">Reference proteome</keyword>
<dbReference type="OrthoDB" id="3537879at2"/>
<evidence type="ECO:0000313" key="1">
    <source>
        <dbReference type="EMBL" id="GCD21280.1"/>
    </source>
</evidence>
<proteinExistence type="predicted"/>
<protein>
    <recommendedName>
        <fullName evidence="3">DUF1877 domain-containing protein</fullName>
    </recommendedName>
</protein>
<reference evidence="1 2" key="1">
    <citation type="submission" date="2018-11" db="EMBL/GenBank/DDBJ databases">
        <title>Draft genome sequence of Cellulomonas takizawaensis strain TKZ-21.</title>
        <authorList>
            <person name="Yamamura H."/>
            <person name="Hayashi T."/>
            <person name="Hamada M."/>
            <person name="Serisawa Y."/>
            <person name="Matsuyama K."/>
            <person name="Nakagawa Y."/>
            <person name="Otoguro M."/>
            <person name="Yanagida F."/>
            <person name="Hayakawa M."/>
        </authorList>
    </citation>
    <scope>NUCLEOTIDE SEQUENCE [LARGE SCALE GENOMIC DNA]</scope>
    <source>
        <strain evidence="1 2">TKZ-21</strain>
    </source>
</reference>
<name>A0A401V2Z0_9CELL</name>
<gene>
    <name evidence="1" type="ORF">CTKZ_28420</name>
</gene>
<dbReference type="RefSeq" id="WP_124343793.1">
    <property type="nucleotide sequence ID" value="NZ_BHYL01000257.1"/>
</dbReference>
<sequence length="161" mass="16966">MLATPGVGTVLRQGDGMMWAMGLLTEYFVAPTDEAAASVHSDSIPAHAVDGGGIEPVVHLGTLEELLTGRTFEEVLDDAPTSPVADRHGGEELVVRLTDALTRALADVSDGRLDEVAVSWSETDELEGADPADLAAFARALSALARRARAEGAHLYCWLSL</sequence>
<dbReference type="Proteomes" id="UP000288246">
    <property type="component" value="Unassembled WGS sequence"/>
</dbReference>
<evidence type="ECO:0000313" key="2">
    <source>
        <dbReference type="Proteomes" id="UP000288246"/>
    </source>
</evidence>
<dbReference type="AlphaFoldDB" id="A0A401V2Z0"/>
<accession>A0A401V2Z0</accession>
<organism evidence="1 2">
    <name type="scientific">Cellulomonas algicola</name>
    <dbReference type="NCBI Taxonomy" id="2071633"/>
    <lineage>
        <taxon>Bacteria</taxon>
        <taxon>Bacillati</taxon>
        <taxon>Actinomycetota</taxon>
        <taxon>Actinomycetes</taxon>
        <taxon>Micrococcales</taxon>
        <taxon>Cellulomonadaceae</taxon>
        <taxon>Cellulomonas</taxon>
    </lineage>
</organism>
<evidence type="ECO:0008006" key="3">
    <source>
        <dbReference type="Google" id="ProtNLM"/>
    </source>
</evidence>
<dbReference type="EMBL" id="BHYL01000257">
    <property type="protein sequence ID" value="GCD21280.1"/>
    <property type="molecule type" value="Genomic_DNA"/>
</dbReference>